<dbReference type="Gene3D" id="3.40.190.290">
    <property type="match status" value="1"/>
</dbReference>
<dbReference type="AlphaFoldDB" id="A0A1S8RVU0"/>
<dbReference type="Pfam" id="PF03466">
    <property type="entry name" value="LysR_substrate"/>
    <property type="match status" value="1"/>
</dbReference>
<dbReference type="GO" id="GO:0032993">
    <property type="term" value="C:protein-DNA complex"/>
    <property type="evidence" value="ECO:0007669"/>
    <property type="project" value="TreeGrafter"/>
</dbReference>
<comment type="similarity">
    <text evidence="1">Belongs to the LysR transcriptional regulatory family.</text>
</comment>
<evidence type="ECO:0000256" key="1">
    <source>
        <dbReference type="ARBA" id="ARBA00009437"/>
    </source>
</evidence>
<dbReference type="InterPro" id="IPR036390">
    <property type="entry name" value="WH_DNA-bd_sf"/>
</dbReference>
<feature type="domain" description="HTH lysR-type" evidence="5">
    <location>
        <begin position="2"/>
        <end position="59"/>
    </location>
</feature>
<keyword evidence="4" id="KW-0804">Transcription</keyword>
<dbReference type="SUPFAM" id="SSF46785">
    <property type="entry name" value="Winged helix' DNA-binding domain"/>
    <property type="match status" value="1"/>
</dbReference>
<keyword evidence="2" id="KW-0805">Transcription regulation</keyword>
<dbReference type="InterPro" id="IPR005119">
    <property type="entry name" value="LysR_subst-bd"/>
</dbReference>
<dbReference type="FunFam" id="1.10.10.10:FF:000001">
    <property type="entry name" value="LysR family transcriptional regulator"/>
    <property type="match status" value="1"/>
</dbReference>
<proteinExistence type="inferred from homology"/>
<dbReference type="RefSeq" id="WP_039773714.1">
    <property type="nucleotide sequence ID" value="NZ_JABTAE010000001.1"/>
</dbReference>
<protein>
    <submittedName>
        <fullName evidence="6">HTH-type transcriptional regulator CynR</fullName>
    </submittedName>
</protein>
<dbReference type="SUPFAM" id="SSF53850">
    <property type="entry name" value="Periplasmic binding protein-like II"/>
    <property type="match status" value="1"/>
</dbReference>
<evidence type="ECO:0000256" key="3">
    <source>
        <dbReference type="ARBA" id="ARBA00023125"/>
    </source>
</evidence>
<evidence type="ECO:0000256" key="4">
    <source>
        <dbReference type="ARBA" id="ARBA00023163"/>
    </source>
</evidence>
<dbReference type="PRINTS" id="PR00039">
    <property type="entry name" value="HTHLYSR"/>
</dbReference>
<organism evidence="6 7">
    <name type="scientific">Clostridium beijerinckii</name>
    <name type="common">Clostridium MP</name>
    <dbReference type="NCBI Taxonomy" id="1520"/>
    <lineage>
        <taxon>Bacteria</taxon>
        <taxon>Bacillati</taxon>
        <taxon>Bacillota</taxon>
        <taxon>Clostridia</taxon>
        <taxon>Eubacteriales</taxon>
        <taxon>Clostridiaceae</taxon>
        <taxon>Clostridium</taxon>
    </lineage>
</organism>
<dbReference type="GO" id="GO:0003700">
    <property type="term" value="F:DNA-binding transcription factor activity"/>
    <property type="evidence" value="ECO:0007669"/>
    <property type="project" value="InterPro"/>
</dbReference>
<evidence type="ECO:0000313" key="7">
    <source>
        <dbReference type="Proteomes" id="UP000190973"/>
    </source>
</evidence>
<name>A0A1S8RVU0_CLOBE</name>
<evidence type="ECO:0000259" key="5">
    <source>
        <dbReference type="PROSITE" id="PS50931"/>
    </source>
</evidence>
<dbReference type="PROSITE" id="PS50931">
    <property type="entry name" value="HTH_LYSR"/>
    <property type="match status" value="1"/>
</dbReference>
<reference evidence="6 7" key="1">
    <citation type="submission" date="2016-05" db="EMBL/GenBank/DDBJ databases">
        <title>Microbial solvent formation.</title>
        <authorList>
            <person name="Poehlein A."/>
            <person name="Montoya Solano J.D."/>
            <person name="Flitsch S."/>
            <person name="Krabben P."/>
            <person name="Duerre P."/>
            <person name="Daniel R."/>
        </authorList>
    </citation>
    <scope>NUCLEOTIDE SEQUENCE [LARGE SCALE GENOMIC DNA]</scope>
    <source>
        <strain evidence="6 7">DSM 53</strain>
    </source>
</reference>
<gene>
    <name evidence="6" type="primary">cynR_5</name>
    <name evidence="6" type="ORF">CLBCK_42120</name>
</gene>
<dbReference type="InterPro" id="IPR000847">
    <property type="entry name" value="LysR_HTH_N"/>
</dbReference>
<evidence type="ECO:0000256" key="2">
    <source>
        <dbReference type="ARBA" id="ARBA00023015"/>
    </source>
</evidence>
<dbReference type="GO" id="GO:0003677">
    <property type="term" value="F:DNA binding"/>
    <property type="evidence" value="ECO:0007669"/>
    <property type="project" value="UniProtKB-KW"/>
</dbReference>
<dbReference type="PANTHER" id="PTHR30346">
    <property type="entry name" value="TRANSCRIPTIONAL DUAL REGULATOR HCAR-RELATED"/>
    <property type="match status" value="1"/>
</dbReference>
<accession>A0A1S8RVU0</accession>
<dbReference type="InterPro" id="IPR036388">
    <property type="entry name" value="WH-like_DNA-bd_sf"/>
</dbReference>
<dbReference type="CDD" id="cd05466">
    <property type="entry name" value="PBP2_LTTR_substrate"/>
    <property type="match status" value="1"/>
</dbReference>
<comment type="caution">
    <text evidence="6">The sequence shown here is derived from an EMBL/GenBank/DDBJ whole genome shotgun (WGS) entry which is preliminary data.</text>
</comment>
<dbReference type="PANTHER" id="PTHR30346:SF28">
    <property type="entry name" value="HTH-TYPE TRANSCRIPTIONAL REGULATOR CYNR"/>
    <property type="match status" value="1"/>
</dbReference>
<dbReference type="Gene3D" id="1.10.10.10">
    <property type="entry name" value="Winged helix-like DNA-binding domain superfamily/Winged helix DNA-binding domain"/>
    <property type="match status" value="1"/>
</dbReference>
<dbReference type="Pfam" id="PF00126">
    <property type="entry name" value="HTH_1"/>
    <property type="match status" value="1"/>
</dbReference>
<dbReference type="EMBL" id="LZZI01000115">
    <property type="protein sequence ID" value="OOM57229.1"/>
    <property type="molecule type" value="Genomic_DNA"/>
</dbReference>
<keyword evidence="3" id="KW-0238">DNA-binding</keyword>
<evidence type="ECO:0000313" key="6">
    <source>
        <dbReference type="EMBL" id="OOM57229.1"/>
    </source>
</evidence>
<sequence length="293" mass="33661">MLEIRLLNYFLVLAEELHYTKAAERLNISQPTLSNQIKILESMLNVKLFDYVQKRTVLTEPGKILKQHVYKIFFDLEQAEADIRNYAGKSREQIKIGASGSHLLLIPCSIFNNTHNNILITMEEHNTRTIIDNIKNGKLDLGLIYEPTEDSAIHCELLNIESYLAAVPLNSRLAKYSSVSLKDLVQENIILLPHFSNSRKNIDKAFSLINHICKPRIQATNLDSCVRLMEHSDNITILPNSYIKSINKVDFKAVPISDYPPKQTINLIYRKDLFLDDILKSFLGIIRDFHQNN</sequence>
<dbReference type="Proteomes" id="UP000190973">
    <property type="component" value="Unassembled WGS sequence"/>
</dbReference>